<gene>
    <name evidence="2" type="ORF">HUJ06_009368</name>
</gene>
<organism evidence="2 3">
    <name type="scientific">Nelumbo nucifera</name>
    <name type="common">Sacred lotus</name>
    <dbReference type="NCBI Taxonomy" id="4432"/>
    <lineage>
        <taxon>Eukaryota</taxon>
        <taxon>Viridiplantae</taxon>
        <taxon>Streptophyta</taxon>
        <taxon>Embryophyta</taxon>
        <taxon>Tracheophyta</taxon>
        <taxon>Spermatophyta</taxon>
        <taxon>Magnoliopsida</taxon>
        <taxon>Proteales</taxon>
        <taxon>Nelumbonaceae</taxon>
        <taxon>Nelumbo</taxon>
    </lineage>
</organism>
<feature type="chain" id="PRO_5032381427" evidence="1">
    <location>
        <begin position="23"/>
        <end position="99"/>
    </location>
</feature>
<evidence type="ECO:0000313" key="2">
    <source>
        <dbReference type="EMBL" id="DAD30517.1"/>
    </source>
</evidence>
<reference evidence="2 3" key="1">
    <citation type="journal article" date="2020" name="Mol. Biol. Evol.">
        <title>Distinct Expression and Methylation Patterns for Genes with Different Fates following a Single Whole-Genome Duplication in Flowering Plants.</title>
        <authorList>
            <person name="Shi T."/>
            <person name="Rahmani R.S."/>
            <person name="Gugger P.F."/>
            <person name="Wang M."/>
            <person name="Li H."/>
            <person name="Zhang Y."/>
            <person name="Li Z."/>
            <person name="Wang Q."/>
            <person name="Van de Peer Y."/>
            <person name="Marchal K."/>
            <person name="Chen J."/>
        </authorList>
    </citation>
    <scope>NUCLEOTIDE SEQUENCE [LARGE SCALE GENOMIC DNA]</scope>
    <source>
        <tissue evidence="2">Leaf</tissue>
    </source>
</reference>
<dbReference type="EMBL" id="DUZY01000003">
    <property type="protein sequence ID" value="DAD30517.1"/>
    <property type="molecule type" value="Genomic_DNA"/>
</dbReference>
<protein>
    <submittedName>
        <fullName evidence="2">Uncharacterized protein</fullName>
    </submittedName>
</protein>
<dbReference type="AlphaFoldDB" id="A0A822YDH1"/>
<keyword evidence="1" id="KW-0732">Signal</keyword>
<dbReference type="PANTHER" id="PTHR47289:SF2">
    <property type="entry name" value="TRANSCRIPTION FACTOR, PUTATIVE (DUF1664)-RELATED"/>
    <property type="match status" value="1"/>
</dbReference>
<evidence type="ECO:0000256" key="1">
    <source>
        <dbReference type="SAM" id="SignalP"/>
    </source>
</evidence>
<dbReference type="PANTHER" id="PTHR47289">
    <property type="entry name" value="TRANSCRIPTION FACTOR, PUTATIVE (DUF1664)-RELATED"/>
    <property type="match status" value="1"/>
</dbReference>
<dbReference type="Proteomes" id="UP000607653">
    <property type="component" value="Unassembled WGS sequence"/>
</dbReference>
<sequence>MSLPLGKLTILVGAGVLGSVLAKEGRIADVSDLFSGAFKIVWKQLKRDDSPMSRVSRAKPQNDSLLAQVYMLYSFQSVIIMYYSFKLWEVLCHSCQGDA</sequence>
<keyword evidence="3" id="KW-1185">Reference proteome</keyword>
<proteinExistence type="predicted"/>
<name>A0A822YDH1_NELNU</name>
<comment type="caution">
    <text evidence="2">The sequence shown here is derived from an EMBL/GenBank/DDBJ whole genome shotgun (WGS) entry which is preliminary data.</text>
</comment>
<feature type="signal peptide" evidence="1">
    <location>
        <begin position="1"/>
        <end position="22"/>
    </location>
</feature>
<accession>A0A822YDH1</accession>
<evidence type="ECO:0000313" key="3">
    <source>
        <dbReference type="Proteomes" id="UP000607653"/>
    </source>
</evidence>